<dbReference type="Gene3D" id="1.10.8.60">
    <property type="match status" value="2"/>
</dbReference>
<dbReference type="GO" id="GO:0005524">
    <property type="term" value="F:ATP binding"/>
    <property type="evidence" value="ECO:0007669"/>
    <property type="project" value="UniProtKB-KW"/>
</dbReference>
<dbReference type="GO" id="GO:0016887">
    <property type="term" value="F:ATP hydrolysis activity"/>
    <property type="evidence" value="ECO:0007669"/>
    <property type="project" value="InterPro"/>
</dbReference>
<dbReference type="InterPro" id="IPR047187">
    <property type="entry name" value="SF1_C_Upf1"/>
</dbReference>
<feature type="compositionally biased region" description="Basic and acidic residues" evidence="5">
    <location>
        <begin position="874"/>
        <end position="891"/>
    </location>
</feature>
<feature type="domain" description="AAA+ ATPase" evidence="6">
    <location>
        <begin position="1869"/>
        <end position="2006"/>
    </location>
</feature>
<feature type="coiled-coil region" evidence="4">
    <location>
        <begin position="2215"/>
        <end position="2267"/>
    </location>
</feature>
<dbReference type="InterPro" id="IPR003959">
    <property type="entry name" value="ATPase_AAA_core"/>
</dbReference>
<dbReference type="STRING" id="50990.A0A4R5XID4"/>
<dbReference type="CDD" id="cd18808">
    <property type="entry name" value="SF1_C_Upf1"/>
    <property type="match status" value="1"/>
</dbReference>
<evidence type="ECO:0000256" key="4">
    <source>
        <dbReference type="SAM" id="Coils"/>
    </source>
</evidence>
<feature type="compositionally biased region" description="Polar residues" evidence="5">
    <location>
        <begin position="2106"/>
        <end position="2139"/>
    </location>
</feature>
<evidence type="ECO:0000259" key="6">
    <source>
        <dbReference type="SMART" id="SM00382"/>
    </source>
</evidence>
<dbReference type="PANTHER" id="PTHR43392:SF2">
    <property type="entry name" value="AAA-TYPE ATPASE FAMILY PROTEIN _ ANKYRIN REPEAT FAMILY PROTEIN"/>
    <property type="match status" value="1"/>
</dbReference>
<evidence type="ECO:0000313" key="8">
    <source>
        <dbReference type="Proteomes" id="UP000294933"/>
    </source>
</evidence>
<dbReference type="Pfam" id="PF00004">
    <property type="entry name" value="AAA"/>
    <property type="match status" value="2"/>
</dbReference>
<dbReference type="InterPro" id="IPR027417">
    <property type="entry name" value="P-loop_NTPase"/>
</dbReference>
<dbReference type="PANTHER" id="PTHR43392">
    <property type="entry name" value="AAA-TYPE ATPASE FAMILY PROTEIN / ANKYRIN REPEAT FAMILY PROTEIN"/>
    <property type="match status" value="1"/>
</dbReference>
<keyword evidence="4" id="KW-0175">Coiled coil</keyword>
<dbReference type="Pfam" id="PF13086">
    <property type="entry name" value="AAA_11"/>
    <property type="match status" value="1"/>
</dbReference>
<dbReference type="InterPro" id="IPR041677">
    <property type="entry name" value="DNA2/NAM7_AAA_11"/>
</dbReference>
<dbReference type="OrthoDB" id="2423195at2759"/>
<comment type="similarity">
    <text evidence="1">Belongs to the CbxX/CfxQ family.</text>
</comment>
<feature type="domain" description="AAA+ ATPase" evidence="6">
    <location>
        <begin position="479"/>
        <end position="1021"/>
    </location>
</feature>
<dbReference type="VEuPathDB" id="FungiDB:BD410DRAFT_824012"/>
<dbReference type="FunFam" id="3.40.50.300:FF:001660">
    <property type="entry name" value="NF-X1 finger and helicase protein, putative"/>
    <property type="match status" value="1"/>
</dbReference>
<feature type="compositionally biased region" description="Polar residues" evidence="5">
    <location>
        <begin position="1212"/>
        <end position="1227"/>
    </location>
</feature>
<dbReference type="InterPro" id="IPR003593">
    <property type="entry name" value="AAA+_ATPase"/>
</dbReference>
<dbReference type="Pfam" id="PF13087">
    <property type="entry name" value="AAA_12"/>
    <property type="match status" value="1"/>
</dbReference>
<dbReference type="InterPro" id="IPR041679">
    <property type="entry name" value="DNA2/NAM7-like_C"/>
</dbReference>
<evidence type="ECO:0000313" key="7">
    <source>
        <dbReference type="EMBL" id="TDL30087.1"/>
    </source>
</evidence>
<gene>
    <name evidence="7" type="ORF">BD410DRAFT_824012</name>
</gene>
<dbReference type="SUPFAM" id="SSF52540">
    <property type="entry name" value="P-loop containing nucleoside triphosphate hydrolases"/>
    <property type="match status" value="4"/>
</dbReference>
<evidence type="ECO:0000256" key="3">
    <source>
        <dbReference type="ARBA" id="ARBA00022840"/>
    </source>
</evidence>
<protein>
    <submittedName>
        <fullName evidence="7">P-loop containing nucleoside triphosphate hydrolase protein</fullName>
    </submittedName>
</protein>
<feature type="domain" description="AAA+ ATPase" evidence="6">
    <location>
        <begin position="1334"/>
        <end position="1466"/>
    </location>
</feature>
<organism evidence="7 8">
    <name type="scientific">Rickenella mellea</name>
    <dbReference type="NCBI Taxonomy" id="50990"/>
    <lineage>
        <taxon>Eukaryota</taxon>
        <taxon>Fungi</taxon>
        <taxon>Dikarya</taxon>
        <taxon>Basidiomycota</taxon>
        <taxon>Agaricomycotina</taxon>
        <taxon>Agaricomycetes</taxon>
        <taxon>Hymenochaetales</taxon>
        <taxon>Rickenellaceae</taxon>
        <taxon>Rickenella</taxon>
    </lineage>
</organism>
<dbReference type="CDD" id="cd00009">
    <property type="entry name" value="AAA"/>
    <property type="match status" value="2"/>
</dbReference>
<dbReference type="InterPro" id="IPR000641">
    <property type="entry name" value="CbxX/CfxQ"/>
</dbReference>
<evidence type="ECO:0000256" key="2">
    <source>
        <dbReference type="ARBA" id="ARBA00022741"/>
    </source>
</evidence>
<dbReference type="EMBL" id="ML170156">
    <property type="protein sequence ID" value="TDL30087.1"/>
    <property type="molecule type" value="Genomic_DNA"/>
</dbReference>
<feature type="region of interest" description="Disordered" evidence="5">
    <location>
        <begin position="2100"/>
        <end position="2165"/>
    </location>
</feature>
<proteinExistence type="inferred from homology"/>
<dbReference type="Gene3D" id="3.40.50.300">
    <property type="entry name" value="P-loop containing nucleotide triphosphate hydrolases"/>
    <property type="match status" value="6"/>
</dbReference>
<dbReference type="PRINTS" id="PR00819">
    <property type="entry name" value="CBXCFQXSUPER"/>
</dbReference>
<dbReference type="CDD" id="cd17936">
    <property type="entry name" value="EEXXEc_NFX1"/>
    <property type="match status" value="1"/>
</dbReference>
<dbReference type="InterPro" id="IPR041627">
    <property type="entry name" value="AAA_lid_6"/>
</dbReference>
<keyword evidence="3" id="KW-0067">ATP-binding</keyword>
<dbReference type="SMART" id="SM00382">
    <property type="entry name" value="AAA"/>
    <property type="match status" value="3"/>
</dbReference>
<keyword evidence="7" id="KW-0378">Hydrolase</keyword>
<dbReference type="GO" id="GO:0004386">
    <property type="term" value="F:helicase activity"/>
    <property type="evidence" value="ECO:0007669"/>
    <property type="project" value="InterPro"/>
</dbReference>
<feature type="compositionally biased region" description="Polar residues" evidence="5">
    <location>
        <begin position="1254"/>
        <end position="1280"/>
    </location>
</feature>
<evidence type="ECO:0000256" key="5">
    <source>
        <dbReference type="SAM" id="MobiDB-lite"/>
    </source>
</evidence>
<dbReference type="FunFam" id="3.40.50.300:FF:000216">
    <property type="entry name" value="Type VII secretion ATPase EccA"/>
    <property type="match status" value="3"/>
</dbReference>
<dbReference type="CDD" id="cd06008">
    <property type="entry name" value="NF-X1-zinc-finger"/>
    <property type="match status" value="1"/>
</dbReference>
<feature type="region of interest" description="Disordered" evidence="5">
    <location>
        <begin position="865"/>
        <end position="891"/>
    </location>
</feature>
<keyword evidence="8" id="KW-1185">Reference proteome</keyword>
<evidence type="ECO:0000256" key="1">
    <source>
        <dbReference type="ARBA" id="ARBA00010378"/>
    </source>
</evidence>
<feature type="region of interest" description="Disordered" evidence="5">
    <location>
        <begin position="1212"/>
        <end position="1290"/>
    </location>
</feature>
<reference evidence="7 8" key="1">
    <citation type="submission" date="2018-06" db="EMBL/GenBank/DDBJ databases">
        <title>A transcriptomic atlas of mushroom development highlights an independent origin of complex multicellularity.</title>
        <authorList>
            <consortium name="DOE Joint Genome Institute"/>
            <person name="Krizsan K."/>
            <person name="Almasi E."/>
            <person name="Merenyi Z."/>
            <person name="Sahu N."/>
            <person name="Viragh M."/>
            <person name="Koszo T."/>
            <person name="Mondo S."/>
            <person name="Kiss B."/>
            <person name="Balint B."/>
            <person name="Kues U."/>
            <person name="Barry K."/>
            <person name="Hegedus J.C."/>
            <person name="Henrissat B."/>
            <person name="Johnson J."/>
            <person name="Lipzen A."/>
            <person name="Ohm R."/>
            <person name="Nagy I."/>
            <person name="Pangilinan J."/>
            <person name="Yan J."/>
            <person name="Xiong Y."/>
            <person name="Grigoriev I.V."/>
            <person name="Hibbett D.S."/>
            <person name="Nagy L.G."/>
        </authorList>
    </citation>
    <scope>NUCLEOTIDE SEQUENCE [LARGE SCALE GENOMIC DNA]</scope>
    <source>
        <strain evidence="7 8">SZMC22713</strain>
    </source>
</reference>
<dbReference type="Pfam" id="PF17866">
    <property type="entry name" value="AAA_lid_6"/>
    <property type="match status" value="1"/>
</dbReference>
<dbReference type="InterPro" id="IPR050773">
    <property type="entry name" value="CbxX/CfxQ_RuBisCO_ESX"/>
</dbReference>
<sequence>MEPLDDVRTAKLKKLFDTVLQGKQALGPKNANLFIEAVCAQPDPVTCISKIVESTAGLSSIQSVMRFDLSLSFFNGHAGNLISYIQAPDLKTIGGGNFLNDVILKIVDPPIFWTPFRKAFQAGSLEENGQKAFAWLLLQLITFPGTLENSYIDLAKDTTITDRIVASSNLDARTIGQKIKHILETQSSGISTDSEHSPGGRHDNDFVDFRQISILPTADEIISSEPAFYRPSAWLEDSKTAGTRLGDYIDNQFRLLREDMLYEMREELQIALKKKKGHHRGFVVEGLKLLDVHCGTDSKRSKWGITLECEHDLWQLKKLSGKKRQAHLKDNHNIVKHQSLVCLLVDDEIVAFMTVNRDEELLARKPPVFILQLEREASTVGVLLKLKMANRIKLIQVDTAIFSFEPVLKALQGIKEMPLSPELLFWTKESVMEIPTSLPTAIIHALRANPLQNLQSLIGTPKSIHLDNSQAESLLSGLAQRVSLIQGPPGTGKSFIGALLAKVLHDTTQHIILVVCYTNHALDQFLEDLLDIGIPQTSLVRLGGKSTQRTEPFSIRNQRSNFKLGRSDWKVIDELRAECDTLRDGLQRAFQSYKQSNIGYREILMHLEFEDELGDYFDAFRVPSSVDGMTRVTKKGRAVGPHYLINQWSNGWDAGMFKQHASIIKASVVWSMAPAARRAQITKWKLNIQKEEVATLQRIARDYNDRVTRLDRKFDENISHILRSKRIIGCTTTAAAKYCEDIQAASPGILLVEEAGEILESHILTALGSNTKQLILIGDHQQLRPKVNNYKLTVEKGEGFDLNRSLFERLVLKGYPHTSLTEQHRMRPEIAALVRHLTYPNLVDAEKTKGRPDLRGVRNNIVFINHDSPEDDDSRLADRRDESAKSSKQNRHETQMILKIVRYLAQQGYGTDKVVILTPYLGQLQQLRTALSDDSDPVLSDLDSFDLVRAGLMTATAANVNKKKIRLATIDNFQGEESPIVIVSMTRSNPDHDIGFMQSPERLNVLLSRARDALIMIGNIETFLHARRGSELWSRLFEVLKVGGNIYDGFPVKCERHPDRTALLRLPDEFDEMCPDGGCKEPCGSRLNCGVHDCPSKCHQLYDHSKMPCEYIVYSKCSKGHDQSRKCHETPAPTCAKCDREAKLALEKQQKAFELQQRRDAEQLAHDKKMADIEEQMTSHNQALRDTQLAEDRKIAIRQKLKDLEMTASLASHTTSNPTTIDNSLPVTSSASTSSAAPPPEPESASRNEKLPTPASQPKPSQTKIPAQVSMNDPLQSSPSEAEWKRQKAMEGARNDHIDMIMDMIGLEAVKWQVLEIKAKIEVSKRQNTSVKDERFNIVFLGNPGTGKTTVARLYAKFLTSVDVLPGNAFIETTGSRLANDGVAGVKKHIEEVINAGGGAIFVDEAYQLTSQHNFQGRQVLDFLLAEMENSIGKIVFMLAGYTKEMEKFFEHNSGLKSRVPYDLKFADYEDRELLAMFEKLIDKEVQRENEGRGRGTDGFGNARALHNMFTKVAARQALRLASARRQGLTPDDLLFVKEDLIGPDPSEARNENKSWELLQSLTGLAAVKTSISNLFDQIEVNYKRELMEKDPIQVSLNRVFLGSPGTGKTSVAKLYGQILADIGLLSNGEVVTKNPADFVGSHLGESEEKTKAILANTVGKAYMLYQGGQGTGNQSDPYKTAVIDTIVAEVQSVPGEDRCVLLLGYKSQMEEMFQNVNPGLARRFDIENAFHFEDFTNTELLEILNFKLKKKNLEATDAAKAVAIDVLARARNRPNFGNGGEVENIIGHAQSRFQTRQKALPPHHRSYDVVFEPQDFDPEFDRDANASTNLAKLFEDVVGCEDIVCKLGEYQNMARRMKIRNKNQPDLIPTSFVFKGPPGTGKTTTARKFGQVYYDMGFLSSTEVIECSASDLVGEYVGQTGPKTKKLFEKALGRVLFIDEAYRLGEGHFAKEAIDELVGIMTQDAFKSKLVVILAGYDQEMNSLMAVNTGLSSRFPQEIIFRNMTPQHCLNVLNKALKKNEVCLAELEMPSSPEYKVMVSLIDELSGLSSWGNARDMQTLSQEMIRVAFKSLTDDDEPGGNVVLDAQSAISSIESMLSARRERSQNIPVKTFPSSSNELRQQKISDQSRPPALSTQSAKAAAPQVRQDATDLPPSDGLLDDERDDGVTDHVWQQLQLDKAAEENAMKAAGEAERALQQEVQAAIEHEKKAQQVLAQKMAKAARAKDAAERDERKRKLEKARLLECAARAERARAAAALEAKRHEEEERRKQEAVAQRKLQQLGVCVAGFRWIKQASGYRCAGGSHFVGNEALGL</sequence>
<keyword evidence="2" id="KW-0547">Nucleotide-binding</keyword>
<dbReference type="Proteomes" id="UP000294933">
    <property type="component" value="Unassembled WGS sequence"/>
</dbReference>
<accession>A0A4R5XID4</accession>
<name>A0A4R5XID4_9AGAM</name>